<dbReference type="AlphaFoldDB" id="A0A084R0G2"/>
<keyword evidence="3" id="KW-1185">Reference proteome</keyword>
<dbReference type="InParanoid" id="A0A084R0G2"/>
<feature type="region of interest" description="Disordered" evidence="1">
    <location>
        <begin position="210"/>
        <end position="257"/>
    </location>
</feature>
<feature type="compositionally biased region" description="Basic and acidic residues" evidence="1">
    <location>
        <begin position="188"/>
        <end position="205"/>
    </location>
</feature>
<feature type="compositionally biased region" description="Basic and acidic residues" evidence="1">
    <location>
        <begin position="218"/>
        <end position="238"/>
    </location>
</feature>
<feature type="compositionally biased region" description="Polar residues" evidence="1">
    <location>
        <begin position="117"/>
        <end position="130"/>
    </location>
</feature>
<evidence type="ECO:0000256" key="1">
    <source>
        <dbReference type="SAM" id="MobiDB-lite"/>
    </source>
</evidence>
<gene>
    <name evidence="2" type="ORF">S40285_10350</name>
</gene>
<feature type="compositionally biased region" description="Basic residues" evidence="1">
    <location>
        <begin position="13"/>
        <end position="22"/>
    </location>
</feature>
<organism evidence="2 3">
    <name type="scientific">Stachybotrys chlorohalonatus (strain IBT 40285)</name>
    <dbReference type="NCBI Taxonomy" id="1283841"/>
    <lineage>
        <taxon>Eukaryota</taxon>
        <taxon>Fungi</taxon>
        <taxon>Dikarya</taxon>
        <taxon>Ascomycota</taxon>
        <taxon>Pezizomycotina</taxon>
        <taxon>Sordariomycetes</taxon>
        <taxon>Hypocreomycetidae</taxon>
        <taxon>Hypocreales</taxon>
        <taxon>Stachybotryaceae</taxon>
        <taxon>Stachybotrys</taxon>
    </lineage>
</organism>
<name>A0A084R0G2_STAC4</name>
<feature type="region of interest" description="Disordered" evidence="1">
    <location>
        <begin position="1"/>
        <end position="167"/>
    </location>
</feature>
<evidence type="ECO:0000313" key="2">
    <source>
        <dbReference type="EMBL" id="KFA69697.1"/>
    </source>
</evidence>
<reference evidence="2 3" key="1">
    <citation type="journal article" date="2014" name="BMC Genomics">
        <title>Comparative genome sequencing reveals chemotype-specific gene clusters in the toxigenic black mold Stachybotrys.</title>
        <authorList>
            <person name="Semeiks J."/>
            <person name="Borek D."/>
            <person name="Otwinowski Z."/>
            <person name="Grishin N.V."/>
        </authorList>
    </citation>
    <scope>NUCLEOTIDE SEQUENCE [LARGE SCALE GENOMIC DNA]</scope>
    <source>
        <strain evidence="2 3">IBT 40285</strain>
    </source>
</reference>
<evidence type="ECO:0000313" key="3">
    <source>
        <dbReference type="Proteomes" id="UP000028524"/>
    </source>
</evidence>
<accession>A0A084R0G2</accession>
<dbReference type="Proteomes" id="UP000028524">
    <property type="component" value="Unassembled WGS sequence"/>
</dbReference>
<feature type="region of interest" description="Disordered" evidence="1">
    <location>
        <begin position="186"/>
        <end position="205"/>
    </location>
</feature>
<sequence length="403" mass="45239">MGNSSRRGDSSKARHCSHRSSRHHEEESSGSRRHRRDPYSTQPSEFDARYMEGQLPWSHAISSRHPQPPPLQTDPGYYQQLDPQYPSQAADNYSFDARAPTGAEYSQASYPYGVPDSGQNVVYQTASGSSDRARSPSFAPADAGSAIWSDNFSVPNRDPERDRHETQARADDFAQQMLYAFPHVFPHSPRDVESAEEEGRDRASEAVHTFDQSFAEGGRQREAQRYLPEEGDEEERHPYRPSRSTAQLEARPGQNRIGVRGRYMRHPVPQTRVGRFMQLSRLRTMQAGMLSAEYMNCQEIPPPQSKICRLIHNLRVSPPRSIAFCQVGSGTAGAKRGRLFRQIEIVEKQASAFPSRVSSADDLPSLVDSERLSAYHTPPHAVDVEWQDRSGLSTHDAQSMGGS</sequence>
<dbReference type="HOGENOM" id="CLU_683653_0_0_1"/>
<dbReference type="OrthoDB" id="10478194at2759"/>
<feature type="compositionally biased region" description="Basic and acidic residues" evidence="1">
    <location>
        <begin position="157"/>
        <end position="167"/>
    </location>
</feature>
<proteinExistence type="predicted"/>
<feature type="compositionally biased region" description="Polar residues" evidence="1">
    <location>
        <begin position="81"/>
        <end position="91"/>
    </location>
</feature>
<protein>
    <submittedName>
        <fullName evidence="2">Uncharacterized protein</fullName>
    </submittedName>
</protein>
<feature type="compositionally biased region" description="Basic and acidic residues" evidence="1">
    <location>
        <begin position="1"/>
        <end position="12"/>
    </location>
</feature>
<dbReference type="EMBL" id="KL659381">
    <property type="protein sequence ID" value="KFA69697.1"/>
    <property type="molecule type" value="Genomic_DNA"/>
</dbReference>